<organism evidence="1">
    <name type="scientific">Caldiarchaeum subterraneum</name>
    <dbReference type="NCBI Taxonomy" id="311458"/>
    <lineage>
        <taxon>Archaea</taxon>
        <taxon>Nitrososphaerota</taxon>
        <taxon>Candidatus Caldarchaeales</taxon>
        <taxon>Candidatus Caldarchaeaceae</taxon>
        <taxon>Candidatus Caldarchaeum</taxon>
    </lineage>
</organism>
<accession>A0A7C5LAS9</accession>
<dbReference type="EMBL" id="DRWN01000068">
    <property type="protein sequence ID" value="HHK69078.1"/>
    <property type="molecule type" value="Genomic_DNA"/>
</dbReference>
<proteinExistence type="predicted"/>
<name>A0A7C5LAS9_CALS0</name>
<sequence length="189" mass="21392">MVRASLAVDAEVAEALSKLAEEKHMTLYSLTNQILKTSLELIRENLEIQDLKNLLTAYWILRDLDAVVLPSDFMDTLIAELYTKDRESVLKKFRQLGKDVGKYLKVHANSFDELLQLGRTVGRFFPLKKLEVKYISHNTYEIAIVGVGGRFESTQCVFEAMKGILDEYGLTTSEETITKGLIKVKVVTS</sequence>
<dbReference type="AlphaFoldDB" id="A0A7C5LAS9"/>
<gene>
    <name evidence="1" type="ORF">ENM11_08050</name>
</gene>
<evidence type="ECO:0000313" key="1">
    <source>
        <dbReference type="EMBL" id="HHK69078.1"/>
    </source>
</evidence>
<reference evidence="1" key="1">
    <citation type="journal article" date="2020" name="mSystems">
        <title>Genome- and Community-Level Interaction Insights into Carbon Utilization and Element Cycling Functions of Hydrothermarchaeota in Hydrothermal Sediment.</title>
        <authorList>
            <person name="Zhou Z."/>
            <person name="Liu Y."/>
            <person name="Xu W."/>
            <person name="Pan J."/>
            <person name="Luo Z.H."/>
            <person name="Li M."/>
        </authorList>
    </citation>
    <scope>NUCLEOTIDE SEQUENCE [LARGE SCALE GENOMIC DNA]</scope>
    <source>
        <strain evidence="1">SpSt-1056</strain>
    </source>
</reference>
<protein>
    <submittedName>
        <fullName evidence="1">Uncharacterized protein</fullName>
    </submittedName>
</protein>
<comment type="caution">
    <text evidence="1">The sequence shown here is derived from an EMBL/GenBank/DDBJ whole genome shotgun (WGS) entry which is preliminary data.</text>
</comment>